<dbReference type="OrthoDB" id="4837923at2759"/>
<feature type="region of interest" description="Disordered" evidence="1">
    <location>
        <begin position="192"/>
        <end position="232"/>
    </location>
</feature>
<feature type="region of interest" description="Disordered" evidence="1">
    <location>
        <begin position="1"/>
        <end position="21"/>
    </location>
</feature>
<dbReference type="Proteomes" id="UP000236546">
    <property type="component" value="Unassembled WGS sequence"/>
</dbReference>
<evidence type="ECO:0000313" key="3">
    <source>
        <dbReference type="Proteomes" id="UP000236546"/>
    </source>
</evidence>
<feature type="region of interest" description="Disordered" evidence="1">
    <location>
        <begin position="473"/>
        <end position="508"/>
    </location>
</feature>
<reference evidence="2 3" key="1">
    <citation type="submission" date="2017-02" db="EMBL/GenBank/DDBJ databases">
        <title>Genomes of Trichoderma spp. with biocontrol activity.</title>
        <authorList>
            <person name="Gardiner D."/>
            <person name="Kazan K."/>
            <person name="Vos C."/>
            <person name="Harvey P."/>
        </authorList>
    </citation>
    <scope>NUCLEOTIDE SEQUENCE [LARGE SCALE GENOMIC DNA]</scope>
    <source>
        <strain evidence="2 3">A5MH</strain>
    </source>
</reference>
<feature type="region of interest" description="Disordered" evidence="1">
    <location>
        <begin position="387"/>
        <end position="421"/>
    </location>
</feature>
<feature type="compositionally biased region" description="Polar residues" evidence="1">
    <location>
        <begin position="523"/>
        <end position="538"/>
    </location>
</feature>
<organism evidence="2 3">
    <name type="scientific">Trichoderma gamsii</name>
    <dbReference type="NCBI Taxonomy" id="398673"/>
    <lineage>
        <taxon>Eukaryota</taxon>
        <taxon>Fungi</taxon>
        <taxon>Dikarya</taxon>
        <taxon>Ascomycota</taxon>
        <taxon>Pezizomycotina</taxon>
        <taxon>Sordariomycetes</taxon>
        <taxon>Hypocreomycetidae</taxon>
        <taxon>Hypocreales</taxon>
        <taxon>Hypocreaceae</taxon>
        <taxon>Trichoderma</taxon>
    </lineage>
</organism>
<feature type="compositionally biased region" description="Polar residues" evidence="1">
    <location>
        <begin position="498"/>
        <end position="507"/>
    </location>
</feature>
<dbReference type="AlphaFoldDB" id="A0A2K0SVT8"/>
<name>A0A2K0SVT8_9HYPO</name>
<sequence length="677" mass="75368">MSVASTIPLQQHAGELEAGTATPMEEYNSHLDRFSELGSYFDLARDPASINSRSAGKQKMAFEETVRSISSHLPSNMSRRRARSQIASPIVDFDVATAEKPYRKRQSSQPVRSPKCYYIINPRVPGSAWYLTKGKGDSNSQEYEVEKVPAHLVRIRKNHVGYLVETANRDDVTVDAGRRPVSWTPRYQNGWSTAAEPIQEKATIDSDTKSNKRLNRFDRDDVEEGPPSDESSVIVDRCDIPLITRRIIHQLPAVRPQERIYTTSNSEEKDGASSSEQRDLESIIEAALVEYMRPAQPRDKTRTHGDDISSENKLHVQIKLESEAQRINLRPSIAADPAITLSIPETSFTIPDADHKHNLLRKDSRQGASTATAFLSPQSSSAITLTNHSEHLEEPTKSPITTDSPSDENSENTAEAPRALSCPSHIQHQASDVSQTSLGASSVASSMTSFPKLLSRHCTREWIKPLAKLEDPHYRPSSEVYSQGNESQAGHPSRGPHNESSMSNSWTADDFQSRDASGYFSNEVQNARRSTMSQSSLKSMRGFGSQIGAARHRRRSTTSFDPRAQALQDNFLPNILSRFFHNKSKETPGSPDSKETLHSGALAPYNSPTHGHYSANTPRSGNGSFVERSPTLSVEDRARIQEVLVEGPAAMRRRRCDTCSEDNRPHVCEEDIENRVR</sequence>
<evidence type="ECO:0000256" key="1">
    <source>
        <dbReference type="SAM" id="MobiDB-lite"/>
    </source>
</evidence>
<comment type="caution">
    <text evidence="2">The sequence shown here is derived from an EMBL/GenBank/DDBJ whole genome shotgun (WGS) entry which is preliminary data.</text>
</comment>
<gene>
    <name evidence="2" type="ORF">TGAMA5MH_10696</name>
</gene>
<feature type="compositionally biased region" description="Basic and acidic residues" evidence="1">
    <location>
        <begin position="198"/>
        <end position="219"/>
    </location>
</feature>
<feature type="compositionally biased region" description="Polar residues" evidence="1">
    <location>
        <begin position="479"/>
        <end position="490"/>
    </location>
</feature>
<feature type="region of interest" description="Disordered" evidence="1">
    <location>
        <begin position="582"/>
        <end position="633"/>
    </location>
</feature>
<feature type="compositionally biased region" description="Basic and acidic residues" evidence="1">
    <location>
        <begin position="266"/>
        <end position="279"/>
    </location>
</feature>
<feature type="region of interest" description="Disordered" evidence="1">
    <location>
        <begin position="523"/>
        <end position="564"/>
    </location>
</feature>
<proteinExistence type="predicted"/>
<protein>
    <submittedName>
        <fullName evidence="2">Uncharacterized protein</fullName>
    </submittedName>
</protein>
<feature type="compositionally biased region" description="Polar residues" evidence="1">
    <location>
        <begin position="606"/>
        <end position="623"/>
    </location>
</feature>
<accession>A0A2K0SVT8</accession>
<feature type="region of interest" description="Disordered" evidence="1">
    <location>
        <begin position="258"/>
        <end position="279"/>
    </location>
</feature>
<evidence type="ECO:0000313" key="2">
    <source>
        <dbReference type="EMBL" id="PNP37397.1"/>
    </source>
</evidence>
<feature type="region of interest" description="Disordered" evidence="1">
    <location>
        <begin position="658"/>
        <end position="677"/>
    </location>
</feature>
<dbReference type="EMBL" id="MTYH01000145">
    <property type="protein sequence ID" value="PNP37397.1"/>
    <property type="molecule type" value="Genomic_DNA"/>
</dbReference>